<accession>A0A0P6YKB5</accession>
<proteinExistence type="predicted"/>
<gene>
    <name evidence="1" type="ORF">SE18_03720</name>
</gene>
<protein>
    <submittedName>
        <fullName evidence="1">Uncharacterized protein</fullName>
    </submittedName>
</protein>
<dbReference type="AlphaFoldDB" id="A0A0P6YKB5"/>
<evidence type="ECO:0000313" key="2">
    <source>
        <dbReference type="Proteomes" id="UP000050277"/>
    </source>
</evidence>
<dbReference type="EMBL" id="LGKP01000008">
    <property type="protein sequence ID" value="KPL91072.1"/>
    <property type="molecule type" value="Genomic_DNA"/>
</dbReference>
<sequence>MLAQTLHTIEQELNDPSFSESFYWVNQLLDDAGEEQLAERLDQAIPETWSWKVVGSLFGILSWSMSDNGSALLRTTEGWLREGTNLRRIQIALLQDTYPFRDANEMFLVLDGIAQRFPEVADSCRQWITWRHEHILNHGP</sequence>
<keyword evidence="2" id="KW-1185">Reference proteome</keyword>
<name>A0A0P6YKB5_9CHLR</name>
<organism evidence="1 2">
    <name type="scientific">Herpetosiphon geysericola</name>
    <dbReference type="NCBI Taxonomy" id="70996"/>
    <lineage>
        <taxon>Bacteria</taxon>
        <taxon>Bacillati</taxon>
        <taxon>Chloroflexota</taxon>
        <taxon>Chloroflexia</taxon>
        <taxon>Herpetosiphonales</taxon>
        <taxon>Herpetosiphonaceae</taxon>
        <taxon>Herpetosiphon</taxon>
    </lineage>
</organism>
<reference evidence="1 2" key="1">
    <citation type="submission" date="2015-07" db="EMBL/GenBank/DDBJ databases">
        <title>Whole genome sequence of Herpetosiphon geysericola DSM 7119.</title>
        <authorList>
            <person name="Hemp J."/>
            <person name="Ward L.M."/>
            <person name="Pace L.A."/>
            <person name="Fischer W.W."/>
        </authorList>
    </citation>
    <scope>NUCLEOTIDE SEQUENCE [LARGE SCALE GENOMIC DNA]</scope>
    <source>
        <strain evidence="1 2">DSM 7119</strain>
    </source>
</reference>
<evidence type="ECO:0000313" key="1">
    <source>
        <dbReference type="EMBL" id="KPL91072.1"/>
    </source>
</evidence>
<dbReference type="Proteomes" id="UP000050277">
    <property type="component" value="Unassembled WGS sequence"/>
</dbReference>
<comment type="caution">
    <text evidence="1">The sequence shown here is derived from an EMBL/GenBank/DDBJ whole genome shotgun (WGS) entry which is preliminary data.</text>
</comment>